<evidence type="ECO:0000256" key="2">
    <source>
        <dbReference type="ARBA" id="ARBA00007886"/>
    </source>
</evidence>
<dbReference type="EMBL" id="VTEH01000014">
    <property type="protein sequence ID" value="TYR74056.1"/>
    <property type="molecule type" value="Genomic_DNA"/>
</dbReference>
<dbReference type="PROSITE" id="PS51257">
    <property type="entry name" value="PROKAR_LIPOPROTEIN"/>
    <property type="match status" value="1"/>
</dbReference>
<keyword evidence="7" id="KW-0449">Lipoprotein</keyword>
<evidence type="ECO:0000256" key="5">
    <source>
        <dbReference type="ARBA" id="ARBA00023136"/>
    </source>
</evidence>
<comment type="subcellular location">
    <subcellularLocation>
        <location evidence="1">Membrane</location>
        <topology evidence="1">Lipid-anchor</topology>
    </subcellularLocation>
</comment>
<comment type="similarity">
    <text evidence="2">Belongs to the GerABKC lipoprotein family.</text>
</comment>
<evidence type="ECO:0000256" key="6">
    <source>
        <dbReference type="ARBA" id="ARBA00023139"/>
    </source>
</evidence>
<evidence type="ECO:0000313" key="11">
    <source>
        <dbReference type="EMBL" id="TYR74056.1"/>
    </source>
</evidence>
<dbReference type="RefSeq" id="WP_148947886.1">
    <property type="nucleotide sequence ID" value="NZ_VTEH01000014.1"/>
</dbReference>
<dbReference type="Pfam" id="PF05504">
    <property type="entry name" value="Spore_GerAC"/>
    <property type="match status" value="1"/>
</dbReference>
<sequence length="388" mass="43568">MKKLLMVTVFLTASLLLSSCVETRYLEKQGLITGVGYDQSEKEGKIKGTIVFYQFNPSMKNLSTVISAEADTSKGIRMSANMETDHNLVSGQLRVALYGEEIAKKGINSLVDSLSRDASIGNMIFLAVASPNANEILSFQPKSQPTNMGTYLYNLMQLNIQNEIIPNPTLQEFMTSYGSVGKDAILPYLAIVNGKVGITGFALFSDDKQVGILDREKIFYVRSLLDSIKTGSTEVEVPKEVFKKEIEMAEPEKTEAKEEDNEEKMMHITMDNIKNNFNIDLIDKSKPSFQITLEFESRILEMTVPLNLSDAEVLRKLESELEKSMEKKGMEVIQELQEYGTDPIGFGSYYRASSRGQEVTKKMWADKYPEAEFDLNIDLKIVRTGIID</sequence>
<proteinExistence type="inferred from homology"/>
<accession>A0A5D4KAL2</accession>
<dbReference type="Gene3D" id="3.30.300.210">
    <property type="entry name" value="Nutrient germinant receptor protein C, domain 3"/>
    <property type="match status" value="1"/>
</dbReference>
<dbReference type="InterPro" id="IPR057336">
    <property type="entry name" value="GerAC_N"/>
</dbReference>
<comment type="caution">
    <text evidence="11">The sequence shown here is derived from an EMBL/GenBank/DDBJ whole genome shotgun (WGS) entry which is preliminary data.</text>
</comment>
<evidence type="ECO:0000256" key="3">
    <source>
        <dbReference type="ARBA" id="ARBA00022544"/>
    </source>
</evidence>
<gene>
    <name evidence="11" type="ORF">FZC79_16530</name>
</gene>
<keyword evidence="4 8" id="KW-0732">Signal</keyword>
<evidence type="ECO:0008006" key="13">
    <source>
        <dbReference type="Google" id="ProtNLM"/>
    </source>
</evidence>
<feature type="chain" id="PRO_5038569791" description="Spore germination protein" evidence="8">
    <location>
        <begin position="19"/>
        <end position="388"/>
    </location>
</feature>
<feature type="signal peptide" evidence="8">
    <location>
        <begin position="1"/>
        <end position="18"/>
    </location>
</feature>
<dbReference type="Pfam" id="PF25198">
    <property type="entry name" value="Spore_GerAC_N"/>
    <property type="match status" value="1"/>
</dbReference>
<dbReference type="InterPro" id="IPR046953">
    <property type="entry name" value="Spore_GerAC-like_C"/>
</dbReference>
<dbReference type="InterPro" id="IPR008844">
    <property type="entry name" value="Spore_GerAC-like"/>
</dbReference>
<name>A0A5D4KAL2_9BACI</name>
<dbReference type="PANTHER" id="PTHR35789">
    <property type="entry name" value="SPORE GERMINATION PROTEIN B3"/>
    <property type="match status" value="1"/>
</dbReference>
<evidence type="ECO:0000313" key="12">
    <source>
        <dbReference type="Proteomes" id="UP000323317"/>
    </source>
</evidence>
<organism evidence="11 12">
    <name type="scientific">Rossellomorea vietnamensis</name>
    <dbReference type="NCBI Taxonomy" id="218284"/>
    <lineage>
        <taxon>Bacteria</taxon>
        <taxon>Bacillati</taxon>
        <taxon>Bacillota</taxon>
        <taxon>Bacilli</taxon>
        <taxon>Bacillales</taxon>
        <taxon>Bacillaceae</taxon>
        <taxon>Rossellomorea</taxon>
    </lineage>
</organism>
<keyword evidence="5" id="KW-0472">Membrane</keyword>
<evidence type="ECO:0000256" key="1">
    <source>
        <dbReference type="ARBA" id="ARBA00004635"/>
    </source>
</evidence>
<evidence type="ECO:0000256" key="7">
    <source>
        <dbReference type="ARBA" id="ARBA00023288"/>
    </source>
</evidence>
<dbReference type="Proteomes" id="UP000323317">
    <property type="component" value="Unassembled WGS sequence"/>
</dbReference>
<evidence type="ECO:0000256" key="4">
    <source>
        <dbReference type="ARBA" id="ARBA00022729"/>
    </source>
</evidence>
<feature type="domain" description="Spore germination GerAC-like C-terminal" evidence="9">
    <location>
        <begin position="199"/>
        <end position="385"/>
    </location>
</feature>
<evidence type="ECO:0000259" key="9">
    <source>
        <dbReference type="Pfam" id="PF05504"/>
    </source>
</evidence>
<dbReference type="GO" id="GO:0016020">
    <property type="term" value="C:membrane"/>
    <property type="evidence" value="ECO:0007669"/>
    <property type="project" value="UniProtKB-SubCell"/>
</dbReference>
<dbReference type="AlphaFoldDB" id="A0A5D4KAL2"/>
<dbReference type="PANTHER" id="PTHR35789:SF1">
    <property type="entry name" value="SPORE GERMINATION PROTEIN B3"/>
    <property type="match status" value="1"/>
</dbReference>
<evidence type="ECO:0000256" key="8">
    <source>
        <dbReference type="SAM" id="SignalP"/>
    </source>
</evidence>
<dbReference type="GO" id="GO:0009847">
    <property type="term" value="P:spore germination"/>
    <property type="evidence" value="ECO:0007669"/>
    <property type="project" value="InterPro"/>
</dbReference>
<keyword evidence="3" id="KW-0309">Germination</keyword>
<dbReference type="InterPro" id="IPR038501">
    <property type="entry name" value="Spore_GerAC_C_sf"/>
</dbReference>
<keyword evidence="6" id="KW-0564">Palmitate</keyword>
<feature type="domain" description="Spore germination protein N-terminal" evidence="10">
    <location>
        <begin position="24"/>
        <end position="190"/>
    </location>
</feature>
<protein>
    <recommendedName>
        <fullName evidence="13">Spore germination protein</fullName>
    </recommendedName>
</protein>
<reference evidence="11 12" key="1">
    <citation type="submission" date="2019-08" db="EMBL/GenBank/DDBJ databases">
        <title>Bacillus genomes from the desert of Cuatro Cienegas, Coahuila.</title>
        <authorList>
            <person name="Olmedo-Alvarez G."/>
        </authorList>
    </citation>
    <scope>NUCLEOTIDE SEQUENCE [LARGE SCALE GENOMIC DNA]</scope>
    <source>
        <strain evidence="11 12">CH40_1T</strain>
    </source>
</reference>
<evidence type="ECO:0000259" key="10">
    <source>
        <dbReference type="Pfam" id="PF25198"/>
    </source>
</evidence>